<feature type="domain" description="Peptidase A1" evidence="4">
    <location>
        <begin position="131"/>
        <end position="452"/>
    </location>
</feature>
<protein>
    <recommendedName>
        <fullName evidence="4">Peptidase A1 domain-containing protein</fullName>
    </recommendedName>
</protein>
<keyword evidence="6" id="KW-1185">Reference proteome</keyword>
<organism evidence="5 6">
    <name type="scientific">Kalanchoe fedtschenkoi</name>
    <name type="common">Lavender scallops</name>
    <name type="synonym">South American air plant</name>
    <dbReference type="NCBI Taxonomy" id="63787"/>
    <lineage>
        <taxon>Eukaryota</taxon>
        <taxon>Viridiplantae</taxon>
        <taxon>Streptophyta</taxon>
        <taxon>Embryophyta</taxon>
        <taxon>Tracheophyta</taxon>
        <taxon>Spermatophyta</taxon>
        <taxon>Magnoliopsida</taxon>
        <taxon>eudicotyledons</taxon>
        <taxon>Gunneridae</taxon>
        <taxon>Pentapetalae</taxon>
        <taxon>Saxifragales</taxon>
        <taxon>Crassulaceae</taxon>
        <taxon>Kalanchoe</taxon>
    </lineage>
</organism>
<dbReference type="Pfam" id="PF14543">
    <property type="entry name" value="TAXi_N"/>
    <property type="match status" value="1"/>
</dbReference>
<dbReference type="GO" id="GO:0004190">
    <property type="term" value="F:aspartic-type endopeptidase activity"/>
    <property type="evidence" value="ECO:0007669"/>
    <property type="project" value="InterPro"/>
</dbReference>
<dbReference type="Proteomes" id="UP000594263">
    <property type="component" value="Unplaced"/>
</dbReference>
<comment type="similarity">
    <text evidence="1">Belongs to the peptidase A1 family.</text>
</comment>
<dbReference type="AlphaFoldDB" id="A0A7N0TB18"/>
<dbReference type="Gramene" id="Kaladp0029s0140.1.v1.1">
    <property type="protein sequence ID" value="Kaladp0029s0140.1.v1.1"/>
    <property type="gene ID" value="Kaladp0029s0140.v1.1"/>
</dbReference>
<evidence type="ECO:0000256" key="1">
    <source>
        <dbReference type="ARBA" id="ARBA00007447"/>
    </source>
</evidence>
<sequence length="456" mass="49504">MARAKVVAFCCWVLILTLHHVDEFCCRGAEVALRGHHHVVQMASLVPASTCSGSYTDGARPGKMRVSHRYGPCSPLSREDQISPSSAEILRQDELRVKNLNAQRAAFRRLGGQVRGSRLPTYGGPIGAGNFVINVGFGTPAQYFTMIFDTGSKQTWIQCIPCSNTSCYTQQDPLFDPSASATYSNASCEFSPSCDYHIEYGDKSSSSGQLVRDTFTLTPTDTYSNFIFGCGYNNQGNFGKAAGMLGFGSDVDPLSFISQTAGSVGMVFCYCLPAADSSVGHISFGAEALTTCSSDIYTSLIQYRYYPSFYFIRLNGITVAGEPLEIPPFLTILDSGTVITRLPPSVYNPLKSAFMKSMSQYPPAPPLTPLMDTCYNLTGYGNFTAPEMALQLGGSSEIRLHPAAVIWRESDSQVCLAFAGNKEDTDKAIIGNHQQKTLNILYEIRAGEISFSSQGC</sequence>
<name>A0A7N0TB18_KALFE</name>
<dbReference type="InterPro" id="IPR033121">
    <property type="entry name" value="PEPTIDASE_A1"/>
</dbReference>
<dbReference type="InterPro" id="IPR032861">
    <property type="entry name" value="TAXi_N"/>
</dbReference>
<evidence type="ECO:0000256" key="2">
    <source>
        <dbReference type="PIRSR" id="PIRSR601461-1"/>
    </source>
</evidence>
<dbReference type="Pfam" id="PF14541">
    <property type="entry name" value="TAXi_C"/>
    <property type="match status" value="1"/>
</dbReference>
<dbReference type="PANTHER" id="PTHR13683:SF806">
    <property type="entry name" value="EUKARYOTIC ASPARTYL PROTEASE FAMILY PROTEIN"/>
    <property type="match status" value="1"/>
</dbReference>
<reference evidence="5" key="1">
    <citation type="submission" date="2021-01" db="UniProtKB">
        <authorList>
            <consortium name="EnsemblPlants"/>
        </authorList>
    </citation>
    <scope>IDENTIFICATION</scope>
</reference>
<feature type="active site" evidence="2">
    <location>
        <position position="149"/>
    </location>
</feature>
<dbReference type="SUPFAM" id="SSF50630">
    <property type="entry name" value="Acid proteases"/>
    <property type="match status" value="1"/>
</dbReference>
<dbReference type="OMA" id="GNDDMSQ"/>
<dbReference type="GO" id="GO:0006508">
    <property type="term" value="P:proteolysis"/>
    <property type="evidence" value="ECO:0007669"/>
    <property type="project" value="InterPro"/>
</dbReference>
<keyword evidence="3" id="KW-0732">Signal</keyword>
<evidence type="ECO:0000313" key="6">
    <source>
        <dbReference type="Proteomes" id="UP000594263"/>
    </source>
</evidence>
<dbReference type="PROSITE" id="PS51767">
    <property type="entry name" value="PEPTIDASE_A1"/>
    <property type="match status" value="1"/>
</dbReference>
<evidence type="ECO:0000259" key="4">
    <source>
        <dbReference type="PROSITE" id="PS51767"/>
    </source>
</evidence>
<dbReference type="Gene3D" id="2.40.70.10">
    <property type="entry name" value="Acid Proteases"/>
    <property type="match status" value="2"/>
</dbReference>
<dbReference type="PRINTS" id="PR00792">
    <property type="entry name" value="PEPSIN"/>
</dbReference>
<dbReference type="InterPro" id="IPR001461">
    <property type="entry name" value="Aspartic_peptidase_A1"/>
</dbReference>
<evidence type="ECO:0000256" key="3">
    <source>
        <dbReference type="SAM" id="SignalP"/>
    </source>
</evidence>
<evidence type="ECO:0000313" key="5">
    <source>
        <dbReference type="EnsemblPlants" id="Kaladp0029s0140.1.v1.1"/>
    </source>
</evidence>
<feature type="signal peptide" evidence="3">
    <location>
        <begin position="1"/>
        <end position="23"/>
    </location>
</feature>
<dbReference type="InterPro" id="IPR032799">
    <property type="entry name" value="TAXi_C"/>
</dbReference>
<accession>A0A7N0TB18</accession>
<proteinExistence type="inferred from homology"/>
<feature type="chain" id="PRO_5029757889" description="Peptidase A1 domain-containing protein" evidence="3">
    <location>
        <begin position="24"/>
        <end position="456"/>
    </location>
</feature>
<dbReference type="PANTHER" id="PTHR13683">
    <property type="entry name" value="ASPARTYL PROTEASES"/>
    <property type="match status" value="1"/>
</dbReference>
<feature type="active site" evidence="2">
    <location>
        <position position="334"/>
    </location>
</feature>
<dbReference type="EnsemblPlants" id="Kaladp0029s0140.1.v1.1">
    <property type="protein sequence ID" value="Kaladp0029s0140.1.v1.1"/>
    <property type="gene ID" value="Kaladp0029s0140.v1.1"/>
</dbReference>
<dbReference type="InterPro" id="IPR021109">
    <property type="entry name" value="Peptidase_aspartic_dom_sf"/>
</dbReference>